<evidence type="ECO:0000256" key="1">
    <source>
        <dbReference type="ARBA" id="ARBA00022679"/>
    </source>
</evidence>
<dbReference type="PROSITE" id="PS00108">
    <property type="entry name" value="PROTEIN_KINASE_ST"/>
    <property type="match status" value="1"/>
</dbReference>
<organism evidence="9 10">
    <name type="scientific">Promicromonospora sukumoe</name>
    <dbReference type="NCBI Taxonomy" id="88382"/>
    <lineage>
        <taxon>Bacteria</taxon>
        <taxon>Bacillati</taxon>
        <taxon>Actinomycetota</taxon>
        <taxon>Actinomycetes</taxon>
        <taxon>Micrococcales</taxon>
        <taxon>Promicromonosporaceae</taxon>
        <taxon>Promicromonospora</taxon>
    </lineage>
</organism>
<comment type="caution">
    <text evidence="9">The sequence shown here is derived from an EMBL/GenBank/DDBJ whole genome shotgun (WGS) entry which is preliminary data.</text>
</comment>
<evidence type="ECO:0000256" key="3">
    <source>
        <dbReference type="ARBA" id="ARBA00022777"/>
    </source>
</evidence>
<evidence type="ECO:0000313" key="10">
    <source>
        <dbReference type="Proteomes" id="UP000540568"/>
    </source>
</evidence>
<feature type="transmembrane region" description="Helical" evidence="7">
    <location>
        <begin position="355"/>
        <end position="379"/>
    </location>
</feature>
<feature type="compositionally biased region" description="Low complexity" evidence="6">
    <location>
        <begin position="275"/>
        <end position="290"/>
    </location>
</feature>
<dbReference type="PANTHER" id="PTHR43289">
    <property type="entry name" value="MITOGEN-ACTIVATED PROTEIN KINASE KINASE KINASE 20-RELATED"/>
    <property type="match status" value="1"/>
</dbReference>
<proteinExistence type="predicted"/>
<reference evidence="9 10" key="1">
    <citation type="submission" date="2020-07" db="EMBL/GenBank/DDBJ databases">
        <title>Sequencing the genomes of 1000 actinobacteria strains.</title>
        <authorList>
            <person name="Klenk H.-P."/>
        </authorList>
    </citation>
    <scope>NUCLEOTIDE SEQUENCE [LARGE SCALE GENOMIC DNA]</scope>
    <source>
        <strain evidence="9 10">DSM 44121</strain>
    </source>
</reference>
<dbReference type="PANTHER" id="PTHR43289:SF34">
    <property type="entry name" value="SERINE_THREONINE-PROTEIN KINASE YBDM-RELATED"/>
    <property type="match status" value="1"/>
</dbReference>
<dbReference type="SMART" id="SM00220">
    <property type="entry name" value="S_TKc"/>
    <property type="match status" value="1"/>
</dbReference>
<dbReference type="Pfam" id="PF00069">
    <property type="entry name" value="Pkinase"/>
    <property type="match status" value="1"/>
</dbReference>
<feature type="region of interest" description="Disordered" evidence="6">
    <location>
        <begin position="316"/>
        <end position="349"/>
    </location>
</feature>
<evidence type="ECO:0000259" key="8">
    <source>
        <dbReference type="PROSITE" id="PS50011"/>
    </source>
</evidence>
<evidence type="ECO:0000256" key="5">
    <source>
        <dbReference type="PROSITE-ProRule" id="PRU10141"/>
    </source>
</evidence>
<keyword evidence="3 9" id="KW-0418">Kinase</keyword>
<evidence type="ECO:0000256" key="7">
    <source>
        <dbReference type="SAM" id="Phobius"/>
    </source>
</evidence>
<dbReference type="SUPFAM" id="SSF56112">
    <property type="entry name" value="Protein kinase-like (PK-like)"/>
    <property type="match status" value="1"/>
</dbReference>
<sequence length="632" mass="64741">MLSAVVRRVRVPEPVPATADDPAEIGGYEIRGRIGRGGMGVVYLGATRSGRLLAIKVIHPERTGESEFRTRFRREVSAATRVRSRRTAAVVDFDVDAPRPWLATEHVPGPTLAQAVAELGSLPEDAVRELVTGLAEALGTIHREGLVHRDVKPTNVLLGPDGPVLIDLGVVADADATSLTGTGVQPGTPQFMSPEQARGESVTPASDVWSVGAVAHLAATGTPPFGTGSLASVTYRIVHEQPDLGALAPGLRGLVAACLAKDPGERPTTAALLASAAEPPVEPATAEPTPSEQPPAAPSAELPYVEPVVTGLTGAGLSGADTVLGAESSPGDTETPDGPAQADDPRPVSRTRRRVLTGLVAVGLVLAGGGGAAAVAHFLGQDDGPSAVGAPQPGPSTSGPPSGEPSPSPSATKPKKKPSPSPEPSASATPAGTTDGGQDAAPAAFQPGAVVIPAQVQVGQKITAKASGWTPQPDTTACLWSIGGEERDNLGSCSYTVSLDDVGKPVQVRLTGTRSGYAKATVLSDATGTVPQPSVPQPSCEVRLSAGTVHAGWFAHCEVEQDPNVTYTWTYVDIDGGVAIGSEAEPPGPRTWIRGSHKGNRITVTVEAERAGYRSDEFRTTFTMPADWTPGG</sequence>
<evidence type="ECO:0000256" key="6">
    <source>
        <dbReference type="SAM" id="MobiDB-lite"/>
    </source>
</evidence>
<feature type="region of interest" description="Disordered" evidence="6">
    <location>
        <begin position="275"/>
        <end position="299"/>
    </location>
</feature>
<evidence type="ECO:0000256" key="4">
    <source>
        <dbReference type="ARBA" id="ARBA00022840"/>
    </source>
</evidence>
<dbReference type="RefSeq" id="WP_182618311.1">
    <property type="nucleotide sequence ID" value="NZ_BAAATF010000011.1"/>
</dbReference>
<dbReference type="GO" id="GO:0004674">
    <property type="term" value="F:protein serine/threonine kinase activity"/>
    <property type="evidence" value="ECO:0007669"/>
    <property type="project" value="UniProtKB-KW"/>
</dbReference>
<protein>
    <submittedName>
        <fullName evidence="9">Serine/threonine protein kinase</fullName>
    </submittedName>
</protein>
<dbReference type="GO" id="GO:0005524">
    <property type="term" value="F:ATP binding"/>
    <property type="evidence" value="ECO:0007669"/>
    <property type="project" value="UniProtKB-UniRule"/>
</dbReference>
<feature type="binding site" evidence="5">
    <location>
        <position position="56"/>
    </location>
    <ligand>
        <name>ATP</name>
        <dbReference type="ChEBI" id="CHEBI:30616"/>
    </ligand>
</feature>
<name>A0A7W3PF64_9MICO</name>
<keyword evidence="9" id="KW-0723">Serine/threonine-protein kinase</keyword>
<feature type="region of interest" description="Disordered" evidence="6">
    <location>
        <begin position="383"/>
        <end position="442"/>
    </location>
</feature>
<keyword evidence="2 5" id="KW-0547">Nucleotide-binding</keyword>
<dbReference type="PROSITE" id="PS50011">
    <property type="entry name" value="PROTEIN_KINASE_DOM"/>
    <property type="match status" value="1"/>
</dbReference>
<keyword evidence="7" id="KW-0472">Membrane</keyword>
<dbReference type="InterPro" id="IPR008271">
    <property type="entry name" value="Ser/Thr_kinase_AS"/>
</dbReference>
<dbReference type="Proteomes" id="UP000540568">
    <property type="component" value="Unassembled WGS sequence"/>
</dbReference>
<accession>A0A7W3PF64</accession>
<feature type="domain" description="Protein kinase" evidence="8">
    <location>
        <begin position="28"/>
        <end position="281"/>
    </location>
</feature>
<dbReference type="InterPro" id="IPR000719">
    <property type="entry name" value="Prot_kinase_dom"/>
</dbReference>
<keyword evidence="7" id="KW-1133">Transmembrane helix</keyword>
<dbReference type="EMBL" id="JACGWV010000001">
    <property type="protein sequence ID" value="MBA8809456.1"/>
    <property type="molecule type" value="Genomic_DNA"/>
</dbReference>
<dbReference type="AlphaFoldDB" id="A0A7W3PF64"/>
<keyword evidence="7" id="KW-0812">Transmembrane</keyword>
<keyword evidence="4 5" id="KW-0067">ATP-binding</keyword>
<dbReference type="CDD" id="cd14014">
    <property type="entry name" value="STKc_PknB_like"/>
    <property type="match status" value="1"/>
</dbReference>
<dbReference type="Gene3D" id="1.10.510.10">
    <property type="entry name" value="Transferase(Phosphotransferase) domain 1"/>
    <property type="match status" value="1"/>
</dbReference>
<evidence type="ECO:0000256" key="2">
    <source>
        <dbReference type="ARBA" id="ARBA00022741"/>
    </source>
</evidence>
<gene>
    <name evidence="9" type="ORF">FHX71_003398</name>
</gene>
<evidence type="ECO:0000313" key="9">
    <source>
        <dbReference type="EMBL" id="MBA8809456.1"/>
    </source>
</evidence>
<dbReference type="InterPro" id="IPR017441">
    <property type="entry name" value="Protein_kinase_ATP_BS"/>
</dbReference>
<dbReference type="PROSITE" id="PS00107">
    <property type="entry name" value="PROTEIN_KINASE_ATP"/>
    <property type="match status" value="1"/>
</dbReference>
<keyword evidence="1" id="KW-0808">Transferase</keyword>
<dbReference type="Gene3D" id="3.30.200.20">
    <property type="entry name" value="Phosphorylase Kinase, domain 1"/>
    <property type="match status" value="1"/>
</dbReference>
<dbReference type="InterPro" id="IPR011009">
    <property type="entry name" value="Kinase-like_dom_sf"/>
</dbReference>
<keyword evidence="10" id="KW-1185">Reference proteome</keyword>